<reference evidence="3 4" key="1">
    <citation type="journal article" date="2010" name="Nature">
        <title>The Ectocarpus genome and the independent evolution of multicellularity in brown algae.</title>
        <authorList>
            <person name="Cock J.M."/>
            <person name="Sterck L."/>
            <person name="Rouze P."/>
            <person name="Scornet D."/>
            <person name="Allen A.E."/>
            <person name="Amoutzias G."/>
            <person name="Anthouard V."/>
            <person name="Artiguenave F."/>
            <person name="Aury J.M."/>
            <person name="Badger J.H."/>
            <person name="Beszteri B."/>
            <person name="Billiau K."/>
            <person name="Bonnet E."/>
            <person name="Bothwell J.H."/>
            <person name="Bowler C."/>
            <person name="Boyen C."/>
            <person name="Brownlee C."/>
            <person name="Carrano C.J."/>
            <person name="Charrier B."/>
            <person name="Cho G.Y."/>
            <person name="Coelho S.M."/>
            <person name="Collen J."/>
            <person name="Corre E."/>
            <person name="Da Silva C."/>
            <person name="Delage L."/>
            <person name="Delaroque N."/>
            <person name="Dittami S.M."/>
            <person name="Doulbeau S."/>
            <person name="Elias M."/>
            <person name="Farnham G."/>
            <person name="Gachon C.M."/>
            <person name="Gschloessl B."/>
            <person name="Heesch S."/>
            <person name="Jabbari K."/>
            <person name="Jubin C."/>
            <person name="Kawai H."/>
            <person name="Kimura K."/>
            <person name="Kloareg B."/>
            <person name="Kupper F.C."/>
            <person name="Lang D."/>
            <person name="Le Bail A."/>
            <person name="Leblanc C."/>
            <person name="Lerouge P."/>
            <person name="Lohr M."/>
            <person name="Lopez P.J."/>
            <person name="Martens C."/>
            <person name="Maumus F."/>
            <person name="Michel G."/>
            <person name="Miranda-Saavedra D."/>
            <person name="Morales J."/>
            <person name="Moreau H."/>
            <person name="Motomura T."/>
            <person name="Nagasato C."/>
            <person name="Napoli C.A."/>
            <person name="Nelson D.R."/>
            <person name="Nyvall-Collen P."/>
            <person name="Peters A.F."/>
            <person name="Pommier C."/>
            <person name="Potin P."/>
            <person name="Poulain J."/>
            <person name="Quesneville H."/>
            <person name="Read B."/>
            <person name="Rensing S.A."/>
            <person name="Ritter A."/>
            <person name="Rousvoal S."/>
            <person name="Samanta M."/>
            <person name="Samson G."/>
            <person name="Schroeder D.C."/>
            <person name="Segurens B."/>
            <person name="Strittmatter M."/>
            <person name="Tonon T."/>
            <person name="Tregear J.W."/>
            <person name="Valentin K."/>
            <person name="von Dassow P."/>
            <person name="Yamagishi T."/>
            <person name="Van de Peer Y."/>
            <person name="Wincker P."/>
        </authorList>
    </citation>
    <scope>NUCLEOTIDE SEQUENCE [LARGE SCALE GENOMIC DNA]</scope>
    <source>
        <strain evidence="4">Ec32 / CCAP1310/4</strain>
    </source>
</reference>
<dbReference type="InterPro" id="IPR051213">
    <property type="entry name" value="START_lipid_transfer"/>
</dbReference>
<evidence type="ECO:0000259" key="2">
    <source>
        <dbReference type="PROSITE" id="PS50848"/>
    </source>
</evidence>
<dbReference type="Pfam" id="PF01852">
    <property type="entry name" value="START"/>
    <property type="match status" value="1"/>
</dbReference>
<name>D8LLW7_ECTSI</name>
<organism evidence="3 4">
    <name type="scientific">Ectocarpus siliculosus</name>
    <name type="common">Brown alga</name>
    <name type="synonym">Conferva siliculosa</name>
    <dbReference type="NCBI Taxonomy" id="2880"/>
    <lineage>
        <taxon>Eukaryota</taxon>
        <taxon>Sar</taxon>
        <taxon>Stramenopiles</taxon>
        <taxon>Ochrophyta</taxon>
        <taxon>PX clade</taxon>
        <taxon>Phaeophyceae</taxon>
        <taxon>Ectocarpales</taxon>
        <taxon>Ectocarpaceae</taxon>
        <taxon>Ectocarpus</taxon>
    </lineage>
</organism>
<dbReference type="Gene3D" id="3.30.530.20">
    <property type="match status" value="1"/>
</dbReference>
<dbReference type="EMBL" id="FN648575">
    <property type="protein sequence ID" value="CBN77181.1"/>
    <property type="molecule type" value="Genomic_DNA"/>
</dbReference>
<dbReference type="InterPro" id="IPR023393">
    <property type="entry name" value="START-like_dom_sf"/>
</dbReference>
<sequence>MFHLPYPTGLTISTESGHPRQANRNRLNSAPVMATAATSTPGVTATTRTPSVVASSHAMSAEAAPSQEEVENGKQDPGLKFLRDIHLTPEEDARYASLARGWIPDLVGFEASDEGWKLSSTLFGVKVWSRPNPDDSDSSLVICRGQIPLTQDVTFEMVKTQFVDVFNTSEILAQQMRASDPMSRETKILYQIPCEEGELIRISWGSFKAAGVAWARDFCFLQHAAASTDPATGERLFCVVSGSIERPEVPDMEKLCKRIRSTVKTSGLVFREPKDGGPMRATYVVNVNPNGWIPSKIVNIICTNQAMNVSRVKNKLHETAKALAALKIGAPIFPKAIGWRQTHEFPLRRPAPGSAASTVSVKFSATSKVTFRVVGATAATADWAPAEASTGVGAGETVTYPADTPTTMTFKLRPEAAGGNGARGGGGAVGASDVELEEAKSSVVLEWKGAGWFGGLVIYHLVEVA</sequence>
<accession>D8LLW7</accession>
<dbReference type="SUPFAM" id="SSF55961">
    <property type="entry name" value="Bet v1-like"/>
    <property type="match status" value="1"/>
</dbReference>
<dbReference type="PANTHER" id="PTHR19308">
    <property type="entry name" value="PHOSPHATIDYLCHOLINE TRANSFER PROTEIN"/>
    <property type="match status" value="1"/>
</dbReference>
<feature type="region of interest" description="Disordered" evidence="1">
    <location>
        <begin position="55"/>
        <end position="75"/>
    </location>
</feature>
<dbReference type="EMBL" id="FN649742">
    <property type="protein sequence ID" value="CBN77181.1"/>
    <property type="molecule type" value="Genomic_DNA"/>
</dbReference>
<dbReference type="InterPro" id="IPR002913">
    <property type="entry name" value="START_lipid-bd_dom"/>
</dbReference>
<evidence type="ECO:0000313" key="4">
    <source>
        <dbReference type="Proteomes" id="UP000002630"/>
    </source>
</evidence>
<evidence type="ECO:0000313" key="3">
    <source>
        <dbReference type="EMBL" id="CBN77181.1"/>
    </source>
</evidence>
<dbReference type="PROSITE" id="PS50848">
    <property type="entry name" value="START"/>
    <property type="match status" value="1"/>
</dbReference>
<evidence type="ECO:0000256" key="1">
    <source>
        <dbReference type="SAM" id="MobiDB-lite"/>
    </source>
</evidence>
<dbReference type="Proteomes" id="UP000002630">
    <property type="component" value="Linkage Group LG17"/>
</dbReference>
<feature type="region of interest" description="Disordered" evidence="1">
    <location>
        <begin position="1"/>
        <end position="21"/>
    </location>
</feature>
<dbReference type="InParanoid" id="D8LLW7"/>
<dbReference type="GO" id="GO:0005737">
    <property type="term" value="C:cytoplasm"/>
    <property type="evidence" value="ECO:0007669"/>
    <property type="project" value="UniProtKB-ARBA"/>
</dbReference>
<dbReference type="AlphaFoldDB" id="D8LLW7"/>
<dbReference type="GO" id="GO:0008289">
    <property type="term" value="F:lipid binding"/>
    <property type="evidence" value="ECO:0007669"/>
    <property type="project" value="InterPro"/>
</dbReference>
<feature type="domain" description="START" evidence="2">
    <location>
        <begin position="111"/>
        <end position="325"/>
    </location>
</feature>
<keyword evidence="4" id="KW-1185">Reference proteome</keyword>
<proteinExistence type="predicted"/>
<dbReference type="PANTHER" id="PTHR19308:SF14">
    <property type="entry name" value="START DOMAIN-CONTAINING PROTEIN"/>
    <property type="match status" value="1"/>
</dbReference>
<protein>
    <recommendedName>
        <fullName evidence="2">START domain-containing protein</fullName>
    </recommendedName>
</protein>
<dbReference type="CDD" id="cd00177">
    <property type="entry name" value="START"/>
    <property type="match status" value="1"/>
</dbReference>
<dbReference type="OrthoDB" id="196858at2759"/>
<feature type="compositionally biased region" description="Polar residues" evidence="1">
    <location>
        <begin position="10"/>
        <end position="21"/>
    </location>
</feature>
<gene>
    <name evidence="3" type="ORF">Esi_0038_0040</name>
</gene>